<proteinExistence type="predicted"/>
<reference evidence="3" key="1">
    <citation type="submission" date="2022-11" db="UniProtKB">
        <authorList>
            <consortium name="WormBaseParasite"/>
        </authorList>
    </citation>
    <scope>IDENTIFICATION</scope>
</reference>
<feature type="compositionally biased region" description="Basic and acidic residues" evidence="1">
    <location>
        <begin position="1"/>
        <end position="10"/>
    </location>
</feature>
<evidence type="ECO:0000313" key="3">
    <source>
        <dbReference type="WBParaSite" id="PgR178_g008_t02"/>
    </source>
</evidence>
<protein>
    <submittedName>
        <fullName evidence="3">Uncharacterized protein</fullName>
    </submittedName>
</protein>
<sequence length="35" mass="4046">MVTTSSDERRKQKSSSRFYRTGKFEIGHSIKSHSS</sequence>
<feature type="region of interest" description="Disordered" evidence="1">
    <location>
        <begin position="1"/>
        <end position="35"/>
    </location>
</feature>
<dbReference type="AlphaFoldDB" id="A0A915CI03"/>
<accession>A0A915CI03</accession>
<dbReference type="WBParaSite" id="PgR178_g008_t02">
    <property type="protein sequence ID" value="PgR178_g008_t02"/>
    <property type="gene ID" value="PgR178_g008"/>
</dbReference>
<evidence type="ECO:0000313" key="2">
    <source>
        <dbReference type="Proteomes" id="UP000887569"/>
    </source>
</evidence>
<organism evidence="2 3">
    <name type="scientific">Parascaris univalens</name>
    <name type="common">Nematode worm</name>
    <dbReference type="NCBI Taxonomy" id="6257"/>
    <lineage>
        <taxon>Eukaryota</taxon>
        <taxon>Metazoa</taxon>
        <taxon>Ecdysozoa</taxon>
        <taxon>Nematoda</taxon>
        <taxon>Chromadorea</taxon>
        <taxon>Rhabditida</taxon>
        <taxon>Spirurina</taxon>
        <taxon>Ascaridomorpha</taxon>
        <taxon>Ascaridoidea</taxon>
        <taxon>Ascarididae</taxon>
        <taxon>Parascaris</taxon>
    </lineage>
</organism>
<dbReference type="Proteomes" id="UP000887569">
    <property type="component" value="Unplaced"/>
</dbReference>
<keyword evidence="2" id="KW-1185">Reference proteome</keyword>
<evidence type="ECO:0000256" key="1">
    <source>
        <dbReference type="SAM" id="MobiDB-lite"/>
    </source>
</evidence>
<name>A0A915CI03_PARUN</name>